<protein>
    <submittedName>
        <fullName evidence="1">PorP/SprF family type IX secretion system membrane protein</fullName>
    </submittedName>
</protein>
<organism evidence="1 2">
    <name type="scientific">Psychroserpens ponticola</name>
    <dbReference type="NCBI Taxonomy" id="2932268"/>
    <lineage>
        <taxon>Bacteria</taxon>
        <taxon>Pseudomonadati</taxon>
        <taxon>Bacteroidota</taxon>
        <taxon>Flavobacteriia</taxon>
        <taxon>Flavobacteriales</taxon>
        <taxon>Flavobacteriaceae</taxon>
        <taxon>Psychroserpens</taxon>
    </lineage>
</organism>
<evidence type="ECO:0000313" key="1">
    <source>
        <dbReference type="EMBL" id="WCO00584.1"/>
    </source>
</evidence>
<proteinExistence type="predicted"/>
<dbReference type="NCBIfam" id="TIGR03519">
    <property type="entry name" value="T9SS_PorP_fam"/>
    <property type="match status" value="1"/>
</dbReference>
<dbReference type="Proteomes" id="UP001202717">
    <property type="component" value="Chromosome"/>
</dbReference>
<dbReference type="EMBL" id="CP116221">
    <property type="protein sequence ID" value="WCO00584.1"/>
    <property type="molecule type" value="Genomic_DNA"/>
</dbReference>
<sequence>MNLKTILTIAFFAIVYSVKAQDPIFSQSNYVQETLNPGFSGFEDNERIYAGVLSRLQWPSLDLNLTTQYAFVNKSFDYGPSLGFGVGLNAIWQHETFNNYNYTQINANYAHRVNLDGGWFFRPGIEVGVGSKSNQFGNLTLADQININTGEISSVSVDPLSNNTRNRYFLDFSTGIVFEKKEFNGITYWFGASVKHLNRPNVSFVEGEKVPLNIFYSIHGNYRFPFMNDYSIMMTVNYMQQGQYNRFDIGSLFHVNQFLVGLTAATNPARNVDNSHMLTSINAFFGLEYTEFRFGLSYDMNTSKIGNTRGVYEFSLTYLSRCRRCNTDRSRKR</sequence>
<dbReference type="RefSeq" id="WP_249996254.1">
    <property type="nucleotide sequence ID" value="NZ_CP116221.1"/>
</dbReference>
<evidence type="ECO:0000313" key="2">
    <source>
        <dbReference type="Proteomes" id="UP001202717"/>
    </source>
</evidence>
<dbReference type="InterPro" id="IPR019861">
    <property type="entry name" value="PorP/SprF_Bacteroidetes"/>
</dbReference>
<reference evidence="1 2" key="1">
    <citation type="submission" date="2023-01" db="EMBL/GenBank/DDBJ databases">
        <title>Psychroserpens ponticola sp. nov., isolated from seawater.</title>
        <authorList>
            <person name="Kristyanto S."/>
            <person name="Jung J."/>
            <person name="Kim J.M."/>
            <person name="Jeon C.O."/>
        </authorList>
    </citation>
    <scope>NUCLEOTIDE SEQUENCE [LARGE SCALE GENOMIC DNA]</scope>
    <source>
        <strain evidence="1 2">MSW6</strain>
    </source>
</reference>
<accession>A0ABY7RTY3</accession>
<name>A0ABY7RTY3_9FLAO</name>
<keyword evidence="2" id="KW-1185">Reference proteome</keyword>
<dbReference type="Pfam" id="PF11751">
    <property type="entry name" value="PorP_SprF"/>
    <property type="match status" value="1"/>
</dbReference>
<gene>
    <name evidence="1" type="ORF">MUN68_010955</name>
</gene>